<evidence type="ECO:0000313" key="3">
    <source>
        <dbReference type="Proteomes" id="UP000250369"/>
    </source>
</evidence>
<dbReference type="Pfam" id="PF14338">
    <property type="entry name" value="Mrr_N"/>
    <property type="match status" value="1"/>
</dbReference>
<keyword evidence="3" id="KW-1185">Reference proteome</keyword>
<comment type="caution">
    <text evidence="2">The sequence shown here is derived from an EMBL/GenBank/DDBJ whole genome shotgun (WGS) entry which is preliminary data.</text>
</comment>
<evidence type="ECO:0000259" key="1">
    <source>
        <dbReference type="Pfam" id="PF14338"/>
    </source>
</evidence>
<protein>
    <recommendedName>
        <fullName evidence="1">Restriction system protein Mrr-like N-terminal domain-containing protein</fullName>
    </recommendedName>
</protein>
<organism evidence="2 3">
    <name type="scientific">Paenibacillus contaminans</name>
    <dbReference type="NCBI Taxonomy" id="450362"/>
    <lineage>
        <taxon>Bacteria</taxon>
        <taxon>Bacillati</taxon>
        <taxon>Bacillota</taxon>
        <taxon>Bacilli</taxon>
        <taxon>Bacillales</taxon>
        <taxon>Paenibacillaceae</taxon>
        <taxon>Paenibacillus</taxon>
    </lineage>
</organism>
<dbReference type="InterPro" id="IPR025745">
    <property type="entry name" value="Mrr-like_N_dom"/>
</dbReference>
<dbReference type="Proteomes" id="UP000250369">
    <property type="component" value="Unassembled WGS sequence"/>
</dbReference>
<name>A0A329MA52_9BACL</name>
<proteinExistence type="predicted"/>
<dbReference type="AlphaFoldDB" id="A0A329MA52"/>
<reference evidence="2 3" key="1">
    <citation type="journal article" date="2009" name="Int. J. Syst. Evol. Microbiol.">
        <title>Paenibacillus contaminans sp. nov., isolated from a contaminated laboratory plate.</title>
        <authorList>
            <person name="Chou J.H."/>
            <person name="Lee J.H."/>
            <person name="Lin M.C."/>
            <person name="Chang P.S."/>
            <person name="Arun A.B."/>
            <person name="Young C.C."/>
            <person name="Chen W.M."/>
        </authorList>
    </citation>
    <scope>NUCLEOTIDE SEQUENCE [LARGE SCALE GENOMIC DNA]</scope>
    <source>
        <strain evidence="2 3">CKOBP-6</strain>
    </source>
</reference>
<accession>A0A329MA52</accession>
<gene>
    <name evidence="2" type="ORF">DQG23_28330</name>
</gene>
<dbReference type="EMBL" id="QMFB01000020">
    <property type="protein sequence ID" value="RAV16744.1"/>
    <property type="molecule type" value="Genomic_DNA"/>
</dbReference>
<evidence type="ECO:0000313" key="2">
    <source>
        <dbReference type="EMBL" id="RAV16744.1"/>
    </source>
</evidence>
<feature type="domain" description="Restriction system protein Mrr-like N-terminal" evidence="1">
    <location>
        <begin position="26"/>
        <end position="111"/>
    </location>
</feature>
<sequence length="151" mass="17507">MIRILSRFLRALVLNGGVFLSNVPNYKEFLVPFLIHLADGNYHTINSIIDELADHFNLSETDKSERVRCGRQFKYRNRIISARTCLLKTGYVEYIADNNIIITEKGITYLKMATKLKKTPRRQPISRFNCFCSPNDTELLSVRITSNIVEY</sequence>